<name>A0A3M7HPZ1_HORWE</name>
<gene>
    <name evidence="1" type="ORF">D0860_01706</name>
</gene>
<sequence length="211" mass="24157">MASPTKPGTIEPPPAINSLNATQWTRPDYQLPVPSLQFLFHLECDMEDFHHIGQGPFGNRSTVIVIQRRTLRGASDARDDITRRWRYNPTFPTQQSFASPLFFLLMRLPPDWEIVQDHDDIQTAHLNTRYNLQTHDGAIIYIQTTGTRTGKRSVLEKLGEDKSITPDQFRMRLNLTLESGDPRYHWVNDGVFIASSGRSGTQVIYDAYQVL</sequence>
<evidence type="ECO:0000313" key="1">
    <source>
        <dbReference type="EMBL" id="RMZ15363.1"/>
    </source>
</evidence>
<dbReference type="InterPro" id="IPR020915">
    <property type="entry name" value="UPF0311"/>
</dbReference>
<dbReference type="PANTHER" id="PTHR37315">
    <property type="entry name" value="UPF0311 PROTEIN BLR7842"/>
    <property type="match status" value="1"/>
</dbReference>
<dbReference type="PANTHER" id="PTHR37315:SF1">
    <property type="entry name" value="UPF0311 PROTEIN BLR7842"/>
    <property type="match status" value="1"/>
</dbReference>
<dbReference type="VEuPathDB" id="FungiDB:BTJ68_12727"/>
<dbReference type="Gene3D" id="2.40.160.20">
    <property type="match status" value="1"/>
</dbReference>
<dbReference type="Pfam" id="PF11578">
    <property type="entry name" value="DUF3237"/>
    <property type="match status" value="1"/>
</dbReference>
<reference evidence="1 2" key="1">
    <citation type="journal article" date="2018" name="BMC Genomics">
        <title>Genomic evidence for intraspecific hybridization in a clonal and extremely halotolerant yeast.</title>
        <authorList>
            <person name="Gostincar C."/>
            <person name="Stajich J.E."/>
            <person name="Zupancic J."/>
            <person name="Zalar P."/>
            <person name="Gunde-Cimerman N."/>
        </authorList>
    </citation>
    <scope>NUCLEOTIDE SEQUENCE [LARGE SCALE GENOMIC DNA]</scope>
    <source>
        <strain evidence="1 2">EXF-562</strain>
    </source>
</reference>
<accession>A0A3M7HPZ1</accession>
<evidence type="ECO:0000313" key="2">
    <source>
        <dbReference type="Proteomes" id="UP000280598"/>
    </source>
</evidence>
<dbReference type="EMBL" id="QWIS01000020">
    <property type="protein sequence ID" value="RMZ15363.1"/>
    <property type="molecule type" value="Genomic_DNA"/>
</dbReference>
<organism evidence="1 2">
    <name type="scientific">Hortaea werneckii</name>
    <name type="common">Black yeast</name>
    <name type="synonym">Cladosporium werneckii</name>
    <dbReference type="NCBI Taxonomy" id="91943"/>
    <lineage>
        <taxon>Eukaryota</taxon>
        <taxon>Fungi</taxon>
        <taxon>Dikarya</taxon>
        <taxon>Ascomycota</taxon>
        <taxon>Pezizomycotina</taxon>
        <taxon>Dothideomycetes</taxon>
        <taxon>Dothideomycetidae</taxon>
        <taxon>Mycosphaerellales</taxon>
        <taxon>Teratosphaeriaceae</taxon>
        <taxon>Hortaea</taxon>
    </lineage>
</organism>
<protein>
    <submittedName>
        <fullName evidence="1">Uncharacterized protein</fullName>
    </submittedName>
</protein>
<comment type="caution">
    <text evidence="1">The sequence shown here is derived from an EMBL/GenBank/DDBJ whole genome shotgun (WGS) entry which is preliminary data.</text>
</comment>
<dbReference type="Proteomes" id="UP000280598">
    <property type="component" value="Unassembled WGS sequence"/>
</dbReference>
<dbReference type="AlphaFoldDB" id="A0A3M7HPZ1"/>
<proteinExistence type="predicted"/>